<dbReference type="GO" id="GO:0016787">
    <property type="term" value="F:hydrolase activity"/>
    <property type="evidence" value="ECO:0007669"/>
    <property type="project" value="UniProtKB-KW"/>
</dbReference>
<evidence type="ECO:0000256" key="7">
    <source>
        <dbReference type="ARBA" id="ARBA00022840"/>
    </source>
</evidence>
<dbReference type="Proteomes" id="UP000029692">
    <property type="component" value="Unassembled WGS sequence"/>
</dbReference>
<comment type="domain">
    <text evidence="11">The middle region has homology to RecA with ATPase motifs including the RadA KNRFG motif, while the C-terminus is homologous to Lon protease.</text>
</comment>
<dbReference type="SUPFAM" id="SSF52540">
    <property type="entry name" value="P-loop containing nucleoside triphosphate hydrolases"/>
    <property type="match status" value="1"/>
</dbReference>
<evidence type="ECO:0000256" key="13">
    <source>
        <dbReference type="RuleBase" id="RU003555"/>
    </source>
</evidence>
<evidence type="ECO:0000256" key="1">
    <source>
        <dbReference type="ARBA" id="ARBA00022723"/>
    </source>
</evidence>
<evidence type="ECO:0000256" key="9">
    <source>
        <dbReference type="ARBA" id="ARBA00023125"/>
    </source>
</evidence>
<dbReference type="GO" id="GO:0003684">
    <property type="term" value="F:damaged DNA binding"/>
    <property type="evidence" value="ECO:0007669"/>
    <property type="project" value="InterPro"/>
</dbReference>
<evidence type="ECO:0000256" key="3">
    <source>
        <dbReference type="ARBA" id="ARBA00022763"/>
    </source>
</evidence>
<comment type="similarity">
    <text evidence="11 13">Belongs to the RecA family. RadA subfamily.</text>
</comment>
<dbReference type="SMART" id="SM00382">
    <property type="entry name" value="AAA"/>
    <property type="match status" value="1"/>
</dbReference>
<evidence type="ECO:0000256" key="2">
    <source>
        <dbReference type="ARBA" id="ARBA00022741"/>
    </source>
</evidence>
<keyword evidence="4 13" id="KW-0863">Zinc-finger</keyword>
<keyword evidence="9 11" id="KW-0238">DNA-binding</keyword>
<gene>
    <name evidence="11" type="primary">radA</name>
    <name evidence="16" type="ORF">DC28_09830</name>
</gene>
<dbReference type="InterPro" id="IPR003593">
    <property type="entry name" value="AAA+_ATPase"/>
</dbReference>
<dbReference type="GO" id="GO:0000725">
    <property type="term" value="P:recombinational repair"/>
    <property type="evidence" value="ECO:0007669"/>
    <property type="project" value="UniProtKB-UniRule"/>
</dbReference>
<keyword evidence="2 11" id="KW-0547">Nucleotide-binding</keyword>
<dbReference type="PANTHER" id="PTHR32472">
    <property type="entry name" value="DNA REPAIR PROTEIN RADA"/>
    <property type="match status" value="1"/>
</dbReference>
<evidence type="ECO:0000256" key="12">
    <source>
        <dbReference type="NCBIfam" id="TIGR00416"/>
    </source>
</evidence>
<keyword evidence="7 11" id="KW-0067">ATP-binding</keyword>
<evidence type="ECO:0000256" key="8">
    <source>
        <dbReference type="ARBA" id="ARBA00023016"/>
    </source>
</evidence>
<dbReference type="GO" id="GO:0005829">
    <property type="term" value="C:cytosol"/>
    <property type="evidence" value="ECO:0007669"/>
    <property type="project" value="TreeGrafter"/>
</dbReference>
<accession>A0A098QVZ0</accession>
<comment type="function">
    <text evidence="11">Plays a role in repairing double-strand DNA breaks, probably involving stabilizing or processing branched DNA or blocked replication forks.</text>
</comment>
<evidence type="ECO:0000256" key="6">
    <source>
        <dbReference type="ARBA" id="ARBA00022833"/>
    </source>
</evidence>
<dbReference type="GO" id="GO:0140664">
    <property type="term" value="F:ATP-dependent DNA damage sensor activity"/>
    <property type="evidence" value="ECO:0007669"/>
    <property type="project" value="InterPro"/>
</dbReference>
<keyword evidence="17" id="KW-1185">Reference proteome</keyword>
<comment type="caution">
    <text evidence="16">The sequence shown here is derived from an EMBL/GenBank/DDBJ whole genome shotgun (WGS) entry which is preliminary data.</text>
</comment>
<dbReference type="EMBL" id="JNUP01000065">
    <property type="protein sequence ID" value="KGE71578.1"/>
    <property type="molecule type" value="Genomic_DNA"/>
</dbReference>
<feature type="binding site" evidence="11">
    <location>
        <begin position="133"/>
        <end position="140"/>
    </location>
    <ligand>
        <name>ATP</name>
        <dbReference type="ChEBI" id="CHEBI:30616"/>
    </ligand>
</feature>
<dbReference type="GO" id="GO:0005524">
    <property type="term" value="F:ATP binding"/>
    <property type="evidence" value="ECO:0007669"/>
    <property type="project" value="UniProtKB-UniRule"/>
</dbReference>
<dbReference type="RefSeq" id="WP_037548023.1">
    <property type="nucleotide sequence ID" value="NZ_JNUP01000065.1"/>
</dbReference>
<dbReference type="InterPro" id="IPR020588">
    <property type="entry name" value="RecA_ATP-bd"/>
</dbReference>
<proteinExistence type="inferred from homology"/>
<evidence type="ECO:0000256" key="10">
    <source>
        <dbReference type="ARBA" id="ARBA00023204"/>
    </source>
</evidence>
<dbReference type="InterPro" id="IPR004504">
    <property type="entry name" value="DNA_repair_RadA"/>
</dbReference>
<dbReference type="Gene3D" id="3.30.230.10">
    <property type="match status" value="1"/>
</dbReference>
<organism evidence="16 17">
    <name type="scientific">Spirochaeta lutea</name>
    <dbReference type="NCBI Taxonomy" id="1480694"/>
    <lineage>
        <taxon>Bacteria</taxon>
        <taxon>Pseudomonadati</taxon>
        <taxon>Spirochaetota</taxon>
        <taxon>Spirochaetia</taxon>
        <taxon>Spirochaetales</taxon>
        <taxon>Spirochaetaceae</taxon>
        <taxon>Spirochaeta</taxon>
    </lineage>
</organism>
<feature type="domain" description="RecA family profile 1" evidence="15">
    <location>
        <begin position="104"/>
        <end position="253"/>
    </location>
</feature>
<keyword evidence="10 11" id="KW-0234">DNA repair</keyword>
<keyword evidence="6 13" id="KW-0862">Zinc</keyword>
<keyword evidence="5" id="KW-0378">Hydrolase</keyword>
<protein>
    <recommendedName>
        <fullName evidence="11 12">DNA repair protein RadA</fullName>
    </recommendedName>
</protein>
<comment type="function">
    <text evidence="13">DNA-dependent ATPase involved in processing of recombination intermediates, plays a role in repairing DNA breaks. Stimulates the branch migration of RecA-mediated strand transfer reactions, allowing the 3' invading strand to extend heteroduplex DNA faster. Binds ssDNA in the presence of ADP but not other nucleotides, has ATPase activity that is stimulated by ssDNA and various branched DNA structures, but inhibited by SSB. Does not have RecA's homology-searching function.</text>
</comment>
<feature type="short sequence motif" description="RadA KNRFG motif" evidence="11">
    <location>
        <begin position="289"/>
        <end position="293"/>
    </location>
</feature>
<evidence type="ECO:0000313" key="17">
    <source>
        <dbReference type="Proteomes" id="UP000029692"/>
    </source>
</evidence>
<dbReference type="NCBIfam" id="TIGR00416">
    <property type="entry name" value="sms"/>
    <property type="match status" value="1"/>
</dbReference>
<dbReference type="InterPro" id="IPR027417">
    <property type="entry name" value="P-loop_NTPase"/>
</dbReference>
<dbReference type="SUPFAM" id="SSF54211">
    <property type="entry name" value="Ribosomal protein S5 domain 2-like"/>
    <property type="match status" value="1"/>
</dbReference>
<keyword evidence="8 11" id="KW-0346">Stress response</keyword>
<dbReference type="GO" id="GO:0008270">
    <property type="term" value="F:zinc ion binding"/>
    <property type="evidence" value="ECO:0007669"/>
    <property type="project" value="UniProtKB-KW"/>
</dbReference>
<dbReference type="PANTHER" id="PTHR32472:SF10">
    <property type="entry name" value="DNA REPAIR PROTEIN RADA-LIKE PROTEIN"/>
    <property type="match status" value="1"/>
</dbReference>
<dbReference type="PRINTS" id="PR01874">
    <property type="entry name" value="DNAREPAIRADA"/>
</dbReference>
<keyword evidence="1 11" id="KW-0479">Metal-binding</keyword>
<dbReference type="STRING" id="1480694.DC28_09830"/>
<dbReference type="Pfam" id="PF13481">
    <property type="entry name" value="AAA_25"/>
    <property type="match status" value="1"/>
</dbReference>
<dbReference type="InterPro" id="IPR014721">
    <property type="entry name" value="Ribsml_uS5_D2-typ_fold_subgr"/>
</dbReference>
<dbReference type="Pfam" id="PF18073">
    <property type="entry name" value="Zn_ribbon_LapB"/>
    <property type="match status" value="1"/>
</dbReference>
<evidence type="ECO:0000256" key="5">
    <source>
        <dbReference type="ARBA" id="ARBA00022801"/>
    </source>
</evidence>
<feature type="region of interest" description="Lon-protease-like" evidence="11">
    <location>
        <begin position="389"/>
        <end position="484"/>
    </location>
</feature>
<dbReference type="Gene3D" id="3.40.50.300">
    <property type="entry name" value="P-loop containing nucleotide triphosphate hydrolases"/>
    <property type="match status" value="1"/>
</dbReference>
<reference evidence="16 17" key="1">
    <citation type="submission" date="2014-05" db="EMBL/GenBank/DDBJ databases">
        <title>De novo Genome Sequence of Spirocheata sp.</title>
        <authorList>
            <person name="Shivani Y."/>
            <person name="Subhash Y."/>
            <person name="Tushar L."/>
            <person name="Sasikala C."/>
            <person name="Ramana C.V."/>
        </authorList>
    </citation>
    <scope>NUCLEOTIDE SEQUENCE [LARGE SCALE GENOMIC DNA]</scope>
    <source>
        <strain evidence="16 17">JC230</strain>
    </source>
</reference>
<feature type="region of interest" description="Disordered" evidence="14">
    <location>
        <begin position="42"/>
        <end position="88"/>
    </location>
</feature>
<sequence length="484" mass="51591">MAKKNQYVFMCKQCGHEEPKWLGRCPGCGEWNSFKEMRVSPGGTLAGGRSGSRGSSGSLAGAGGYISRSRQGDSHVPSTDAPGVHQEGQGIHEPVSLAAVQKPAQARLASGIGELDRVLGGGLMEGSSVLIGGEPGIGKSTLMLQAAGAFQHAGQVLYVSGEEGAQQLKLRAERLGITNTASLLLFCNPQIEYIQDVLNQVQPRIIIIDSIQTLITQDIDSAPGTVNQMKLSVFALSEWARSHQAGVFFIAHVTKEGSIAGPKVIEHMVDAVILFEHSGSDIRFLRAQKNRFGSVDEVGLFTMGDQGLEELSDPSKVFLVERDTPLPPGVVAAPIFEGSRILVVEIQALTVPVQAGYGRVYSDKIDARRVSRIAAVLEKHAGIRLSDQDIYVNVSGGIRIQEVGVELPLALAIMSARTGQALSRQLAVAGEVSLAGELRPVSHYKQRVSAAKDLGFIHSIDPGAAKKVKTIQEAVKQALSIKKE</sequence>
<evidence type="ECO:0000313" key="16">
    <source>
        <dbReference type="EMBL" id="KGE71578.1"/>
    </source>
</evidence>
<evidence type="ECO:0000256" key="14">
    <source>
        <dbReference type="SAM" id="MobiDB-lite"/>
    </source>
</evidence>
<dbReference type="AlphaFoldDB" id="A0A098QVZ0"/>
<evidence type="ECO:0000256" key="4">
    <source>
        <dbReference type="ARBA" id="ARBA00022771"/>
    </source>
</evidence>
<dbReference type="InterPro" id="IPR041166">
    <property type="entry name" value="Rubredoxin_2"/>
</dbReference>
<dbReference type="PROSITE" id="PS50162">
    <property type="entry name" value="RECA_2"/>
    <property type="match status" value="1"/>
</dbReference>
<evidence type="ECO:0000259" key="15">
    <source>
        <dbReference type="PROSITE" id="PS50162"/>
    </source>
</evidence>
<evidence type="ECO:0000256" key="11">
    <source>
        <dbReference type="HAMAP-Rule" id="MF_01498"/>
    </source>
</evidence>
<dbReference type="InterPro" id="IPR020568">
    <property type="entry name" value="Ribosomal_Su5_D2-typ_SF"/>
</dbReference>
<dbReference type="HAMAP" id="MF_01498">
    <property type="entry name" value="RadA_bact"/>
    <property type="match status" value="1"/>
</dbReference>
<dbReference type="OrthoDB" id="9803906at2"/>
<keyword evidence="3 11" id="KW-0227">DNA damage</keyword>
<name>A0A098QVZ0_9SPIO</name>
<dbReference type="Pfam" id="PF13541">
    <property type="entry name" value="ChlI"/>
    <property type="match status" value="1"/>
</dbReference>
<dbReference type="eggNOG" id="COG1066">
    <property type="taxonomic scope" value="Bacteria"/>
</dbReference>